<evidence type="ECO:0008006" key="3">
    <source>
        <dbReference type="Google" id="ProtNLM"/>
    </source>
</evidence>
<name>A0AAV8YI29_9CUCU</name>
<organism evidence="1 2">
    <name type="scientific">Aromia moschata</name>
    <dbReference type="NCBI Taxonomy" id="1265417"/>
    <lineage>
        <taxon>Eukaryota</taxon>
        <taxon>Metazoa</taxon>
        <taxon>Ecdysozoa</taxon>
        <taxon>Arthropoda</taxon>
        <taxon>Hexapoda</taxon>
        <taxon>Insecta</taxon>
        <taxon>Pterygota</taxon>
        <taxon>Neoptera</taxon>
        <taxon>Endopterygota</taxon>
        <taxon>Coleoptera</taxon>
        <taxon>Polyphaga</taxon>
        <taxon>Cucujiformia</taxon>
        <taxon>Chrysomeloidea</taxon>
        <taxon>Cerambycidae</taxon>
        <taxon>Cerambycinae</taxon>
        <taxon>Callichromatini</taxon>
        <taxon>Aromia</taxon>
    </lineage>
</organism>
<comment type="caution">
    <text evidence="1">The sequence shown here is derived from an EMBL/GenBank/DDBJ whole genome shotgun (WGS) entry which is preliminary data.</text>
</comment>
<proteinExistence type="predicted"/>
<dbReference type="Proteomes" id="UP001162162">
    <property type="component" value="Unassembled WGS sequence"/>
</dbReference>
<accession>A0AAV8YI29</accession>
<keyword evidence="2" id="KW-1185">Reference proteome</keyword>
<reference evidence="1" key="1">
    <citation type="journal article" date="2023" name="Insect Mol. Biol.">
        <title>Genome sequencing provides insights into the evolution of gene families encoding plant cell wall-degrading enzymes in longhorned beetles.</title>
        <authorList>
            <person name="Shin N.R."/>
            <person name="Okamura Y."/>
            <person name="Kirsch R."/>
            <person name="Pauchet Y."/>
        </authorList>
    </citation>
    <scope>NUCLEOTIDE SEQUENCE</scope>
    <source>
        <strain evidence="1">AMC_N1</strain>
    </source>
</reference>
<evidence type="ECO:0000313" key="2">
    <source>
        <dbReference type="Proteomes" id="UP001162162"/>
    </source>
</evidence>
<dbReference type="EMBL" id="JAPWTK010000092">
    <property type="protein sequence ID" value="KAJ8950943.1"/>
    <property type="molecule type" value="Genomic_DNA"/>
</dbReference>
<dbReference type="AlphaFoldDB" id="A0AAV8YI29"/>
<sequence length="81" mass="9159">MHKITILQIIGYGDRTRTQAEVVRLFQEKYPELSPISQGTRVAAALNSNISTKVPLVKMRDNGDESELRREVIDMKVTIST</sequence>
<evidence type="ECO:0000313" key="1">
    <source>
        <dbReference type="EMBL" id="KAJ8950943.1"/>
    </source>
</evidence>
<protein>
    <recommendedName>
        <fullName evidence="3">DUF4817 domain-containing protein</fullName>
    </recommendedName>
</protein>
<gene>
    <name evidence="1" type="ORF">NQ318_008382</name>
</gene>